<dbReference type="Proteomes" id="UP001277561">
    <property type="component" value="Unassembled WGS sequence"/>
</dbReference>
<name>A0ABU4W2G3_9HYPH</name>
<keyword evidence="2" id="KW-1185">Reference proteome</keyword>
<protein>
    <submittedName>
        <fullName evidence="1">Uncharacterized protein</fullName>
    </submittedName>
</protein>
<comment type="caution">
    <text evidence="1">The sequence shown here is derived from an EMBL/GenBank/DDBJ whole genome shotgun (WGS) entry which is preliminary data.</text>
</comment>
<organism evidence="1 2">
    <name type="scientific">Agrobacterium rosae</name>
    <dbReference type="NCBI Taxonomy" id="1972867"/>
    <lineage>
        <taxon>Bacteria</taxon>
        <taxon>Pseudomonadati</taxon>
        <taxon>Pseudomonadota</taxon>
        <taxon>Alphaproteobacteria</taxon>
        <taxon>Hyphomicrobiales</taxon>
        <taxon>Rhizobiaceae</taxon>
        <taxon>Rhizobium/Agrobacterium group</taxon>
        <taxon>Agrobacterium</taxon>
    </lineage>
</organism>
<reference evidence="1" key="1">
    <citation type="journal article" date="2023" name="Phytobiomes J">
        <title>Deciphering the key players within the bacterial microbiota associated with aerial crown gall tumors on rhododendron: Insights into the gallobiome.</title>
        <authorList>
            <person name="Kuzmanovic N."/>
            <person name="Nesme J."/>
            <person name="Wolf J."/>
            <person name="Neumann-Schaal M."/>
            <person name="Petersen J."/>
            <person name="Fernandez-Gnecco G."/>
            <person name="Sproeer C."/>
            <person name="Bunk B."/>
            <person name="Overmann J."/>
            <person name="Sorensen S.J."/>
            <person name="Idczak E."/>
            <person name="Smalla K."/>
        </authorList>
    </citation>
    <scope>NUCLEOTIDE SEQUENCE [LARGE SCALE GENOMIC DNA]</scope>
    <source>
        <strain evidence="1">Rho-14.1</strain>
    </source>
</reference>
<gene>
    <name evidence="1" type="ORF">RMS29_22395</name>
</gene>
<proteinExistence type="predicted"/>
<evidence type="ECO:0000313" key="1">
    <source>
        <dbReference type="EMBL" id="MDX8331968.1"/>
    </source>
</evidence>
<dbReference type="EMBL" id="JAVRAD010000013">
    <property type="protein sequence ID" value="MDX8331968.1"/>
    <property type="molecule type" value="Genomic_DNA"/>
</dbReference>
<dbReference type="RefSeq" id="WP_320188514.1">
    <property type="nucleotide sequence ID" value="NZ_CP192764.1"/>
</dbReference>
<sequence>MEEQAGFLVHALPSWRSVDRDVALKSSTNCRVSIYDKQRNQFLRCESLLEANLVLSLMANRNVVDIETQVMIGFERETGSTVQYVDVRATYANGLVMLYPVRPSELDKAGRLKADVELMRDQIIGVHAHGIEIIDETVVTEGLVYRACAILRARDLRNKRDVSRMATILQGGKKVVQVFRLIQEFGDLGLGWNAMWNLIDDGVLVHDCPDPDNTRLNHVSRVRAVA</sequence>
<accession>A0ABU4W2G3</accession>
<evidence type="ECO:0000313" key="2">
    <source>
        <dbReference type="Proteomes" id="UP001277561"/>
    </source>
</evidence>